<dbReference type="EMBL" id="CM055762">
    <property type="protein sequence ID" value="KAJ7985959.1"/>
    <property type="molecule type" value="Genomic_DNA"/>
</dbReference>
<evidence type="ECO:0000313" key="2">
    <source>
        <dbReference type="Proteomes" id="UP001157502"/>
    </source>
</evidence>
<evidence type="ECO:0000313" key="1">
    <source>
        <dbReference type="EMBL" id="KAJ7985959.1"/>
    </source>
</evidence>
<accession>A0ACC2F3T4</accession>
<sequence length="124" mass="13508">MLDGHITLNHRGVSQCEHEGFVSDALRCLRSFKLFVVGKSAKVKGQLGPAATQEEDFTCSFTSAIVHPGSHPSWLSSTSPLRGLVILARTDTMTPSPQNKHDQSRCVTGVPRRIRPSGTTRLLV</sequence>
<reference evidence="1" key="1">
    <citation type="submission" date="2021-05" db="EMBL/GenBank/DDBJ databases">
        <authorList>
            <person name="Pan Q."/>
            <person name="Jouanno E."/>
            <person name="Zahm M."/>
            <person name="Klopp C."/>
            <person name="Cabau C."/>
            <person name="Louis A."/>
            <person name="Berthelot C."/>
            <person name="Parey E."/>
            <person name="Roest Crollius H."/>
            <person name="Montfort J."/>
            <person name="Robinson-Rechavi M."/>
            <person name="Bouchez O."/>
            <person name="Lampietro C."/>
            <person name="Lopez Roques C."/>
            <person name="Donnadieu C."/>
            <person name="Postlethwait J."/>
            <person name="Bobe J."/>
            <person name="Dillon D."/>
            <person name="Chandos A."/>
            <person name="von Hippel F."/>
            <person name="Guiguen Y."/>
        </authorList>
    </citation>
    <scope>NUCLEOTIDE SEQUENCE</scope>
    <source>
        <strain evidence="1">YG-Jan2019</strain>
    </source>
</reference>
<protein>
    <submittedName>
        <fullName evidence="1">Uncharacterized protein</fullName>
    </submittedName>
</protein>
<comment type="caution">
    <text evidence="1">The sequence shown here is derived from an EMBL/GenBank/DDBJ whole genome shotgun (WGS) entry which is preliminary data.</text>
</comment>
<keyword evidence="2" id="KW-1185">Reference proteome</keyword>
<gene>
    <name evidence="1" type="ORF">DPEC_G00345870</name>
</gene>
<proteinExistence type="predicted"/>
<dbReference type="Proteomes" id="UP001157502">
    <property type="component" value="Chromosome 35"/>
</dbReference>
<organism evidence="1 2">
    <name type="scientific">Dallia pectoralis</name>
    <name type="common">Alaska blackfish</name>
    <dbReference type="NCBI Taxonomy" id="75939"/>
    <lineage>
        <taxon>Eukaryota</taxon>
        <taxon>Metazoa</taxon>
        <taxon>Chordata</taxon>
        <taxon>Craniata</taxon>
        <taxon>Vertebrata</taxon>
        <taxon>Euteleostomi</taxon>
        <taxon>Actinopterygii</taxon>
        <taxon>Neopterygii</taxon>
        <taxon>Teleostei</taxon>
        <taxon>Protacanthopterygii</taxon>
        <taxon>Esociformes</taxon>
        <taxon>Umbridae</taxon>
        <taxon>Dallia</taxon>
    </lineage>
</organism>
<name>A0ACC2F3T4_DALPE</name>